<keyword evidence="4" id="KW-0694">RNA-binding</keyword>
<keyword evidence="3 4" id="KW-0687">Ribonucleoprotein</keyword>
<name>A0A1G2KUF5_9BACT</name>
<gene>
    <name evidence="4" type="primary">rplW</name>
    <name evidence="5" type="ORF">A3C92_00825</name>
</gene>
<dbReference type="InterPro" id="IPR012677">
    <property type="entry name" value="Nucleotide-bd_a/b_plait_sf"/>
</dbReference>
<dbReference type="HAMAP" id="MF_01369_B">
    <property type="entry name" value="Ribosomal_uL23_B"/>
    <property type="match status" value="1"/>
</dbReference>
<dbReference type="GO" id="GO:0003735">
    <property type="term" value="F:structural constituent of ribosome"/>
    <property type="evidence" value="ECO:0007669"/>
    <property type="project" value="InterPro"/>
</dbReference>
<comment type="similarity">
    <text evidence="1 4">Belongs to the universal ribosomal protein uL23 family.</text>
</comment>
<comment type="function">
    <text evidence="4">One of the early assembly proteins it binds 23S rRNA. One of the proteins that surrounds the polypeptide exit tunnel on the outside of the ribosome. Forms the main docking site for trigger factor binding to the ribosome.</text>
</comment>
<dbReference type="GO" id="GO:0005840">
    <property type="term" value="C:ribosome"/>
    <property type="evidence" value="ECO:0007669"/>
    <property type="project" value="UniProtKB-KW"/>
</dbReference>
<dbReference type="Gene3D" id="3.30.70.330">
    <property type="match status" value="1"/>
</dbReference>
<dbReference type="GO" id="GO:0006412">
    <property type="term" value="P:translation"/>
    <property type="evidence" value="ECO:0007669"/>
    <property type="project" value="UniProtKB-UniRule"/>
</dbReference>
<dbReference type="GO" id="GO:0019843">
    <property type="term" value="F:rRNA binding"/>
    <property type="evidence" value="ECO:0007669"/>
    <property type="project" value="UniProtKB-UniRule"/>
</dbReference>
<protein>
    <recommendedName>
        <fullName evidence="4">Large ribosomal subunit protein uL23</fullName>
    </recommendedName>
</protein>
<dbReference type="Proteomes" id="UP000177177">
    <property type="component" value="Unassembled WGS sequence"/>
</dbReference>
<comment type="caution">
    <text evidence="5">The sequence shown here is derived from an EMBL/GenBank/DDBJ whole genome shotgun (WGS) entry which is preliminary data.</text>
</comment>
<dbReference type="InterPro" id="IPR012678">
    <property type="entry name" value="Ribosomal_uL23/eL15/eS24_sf"/>
</dbReference>
<organism evidence="5 6">
    <name type="scientific">Candidatus Sungbacteria bacterium RIFCSPHIGHO2_02_FULL_53_17</name>
    <dbReference type="NCBI Taxonomy" id="1802275"/>
    <lineage>
        <taxon>Bacteria</taxon>
        <taxon>Candidatus Sungiibacteriota</taxon>
    </lineage>
</organism>
<keyword evidence="4" id="KW-0699">rRNA-binding</keyword>
<comment type="subunit">
    <text evidence="4">Part of the 50S ribosomal subunit. Contacts protein L29, and trigger factor when it is bound to the ribosome.</text>
</comment>
<dbReference type="EMBL" id="MHQN01000031">
    <property type="protein sequence ID" value="OHA02814.1"/>
    <property type="molecule type" value="Genomic_DNA"/>
</dbReference>
<accession>A0A1G2KUF5</accession>
<dbReference type="InterPro" id="IPR013025">
    <property type="entry name" value="Ribosomal_uL23-like"/>
</dbReference>
<dbReference type="NCBIfam" id="NF004363">
    <property type="entry name" value="PRK05738.2-4"/>
    <property type="match status" value="1"/>
</dbReference>
<dbReference type="Pfam" id="PF00276">
    <property type="entry name" value="Ribosomal_L23"/>
    <property type="match status" value="1"/>
</dbReference>
<keyword evidence="2 4" id="KW-0689">Ribosomal protein</keyword>
<dbReference type="SUPFAM" id="SSF54189">
    <property type="entry name" value="Ribosomal proteins S24e, L23 and L15e"/>
    <property type="match status" value="1"/>
</dbReference>
<dbReference type="AlphaFoldDB" id="A0A1G2KUF5"/>
<dbReference type="GO" id="GO:1990904">
    <property type="term" value="C:ribonucleoprotein complex"/>
    <property type="evidence" value="ECO:0007669"/>
    <property type="project" value="UniProtKB-KW"/>
</dbReference>
<evidence type="ECO:0000313" key="5">
    <source>
        <dbReference type="EMBL" id="OHA02814.1"/>
    </source>
</evidence>
<evidence type="ECO:0000256" key="3">
    <source>
        <dbReference type="ARBA" id="ARBA00023274"/>
    </source>
</evidence>
<evidence type="ECO:0000313" key="6">
    <source>
        <dbReference type="Proteomes" id="UP000177177"/>
    </source>
</evidence>
<reference evidence="5 6" key="1">
    <citation type="journal article" date="2016" name="Nat. Commun.">
        <title>Thousands of microbial genomes shed light on interconnected biogeochemical processes in an aquifer system.</title>
        <authorList>
            <person name="Anantharaman K."/>
            <person name="Brown C.T."/>
            <person name="Hug L.A."/>
            <person name="Sharon I."/>
            <person name="Castelle C.J."/>
            <person name="Probst A.J."/>
            <person name="Thomas B.C."/>
            <person name="Singh A."/>
            <person name="Wilkins M.J."/>
            <person name="Karaoz U."/>
            <person name="Brodie E.L."/>
            <person name="Williams K.H."/>
            <person name="Hubbard S.S."/>
            <person name="Banfield J.F."/>
        </authorList>
    </citation>
    <scope>NUCLEOTIDE SEQUENCE [LARGE SCALE GENOMIC DNA]</scope>
</reference>
<proteinExistence type="inferred from homology"/>
<sequence length="91" mass="10062">MHAQDAFFAPLMTEKASNAAARGQYIFAVSDGVNKPSIASAVARRFGVTVMSVRMLRRPGKERRRGRITGWKPGFKKAIVTIQKGQTIELQ</sequence>
<evidence type="ECO:0000256" key="4">
    <source>
        <dbReference type="HAMAP-Rule" id="MF_01369"/>
    </source>
</evidence>
<evidence type="ECO:0000256" key="1">
    <source>
        <dbReference type="ARBA" id="ARBA00006700"/>
    </source>
</evidence>
<evidence type="ECO:0000256" key="2">
    <source>
        <dbReference type="ARBA" id="ARBA00022980"/>
    </source>
</evidence>